<dbReference type="EMBL" id="CP037933">
    <property type="protein sequence ID" value="QBN17259.1"/>
    <property type="molecule type" value="Genomic_DNA"/>
</dbReference>
<protein>
    <submittedName>
        <fullName evidence="1">Uncharacterized protein</fullName>
    </submittedName>
</protein>
<dbReference type="Proteomes" id="UP000291124">
    <property type="component" value="Chromosome"/>
</dbReference>
<gene>
    <name evidence="1" type="ORF">E1750_00040</name>
</gene>
<dbReference type="KEGG" id="fnk:E1750_00040"/>
<evidence type="ECO:0000313" key="1">
    <source>
        <dbReference type="EMBL" id="QBN17259.1"/>
    </source>
</evidence>
<dbReference type="AlphaFoldDB" id="A0A4P6Y5B6"/>
<accession>A0A4P6Y5B6</accession>
<evidence type="ECO:0000313" key="2">
    <source>
        <dbReference type="Proteomes" id="UP000291124"/>
    </source>
</evidence>
<organism evidence="1 2">
    <name type="scientific">Flavobacterium nackdongense</name>
    <dbReference type="NCBI Taxonomy" id="2547394"/>
    <lineage>
        <taxon>Bacteria</taxon>
        <taxon>Pseudomonadati</taxon>
        <taxon>Bacteroidota</taxon>
        <taxon>Flavobacteriia</taxon>
        <taxon>Flavobacteriales</taxon>
        <taxon>Flavobacteriaceae</taxon>
        <taxon>Flavobacterium</taxon>
    </lineage>
</organism>
<reference evidence="2" key="1">
    <citation type="submission" date="2019-03" db="EMBL/GenBank/DDBJ databases">
        <title>Flavobacterium sp.</title>
        <authorList>
            <person name="Kim H."/>
        </authorList>
    </citation>
    <scope>NUCLEOTIDE SEQUENCE [LARGE SCALE GENOMIC DNA]</scope>
    <source>
        <strain evidence="2">GS13</strain>
    </source>
</reference>
<dbReference type="OrthoDB" id="6379714at2"/>
<dbReference type="RefSeq" id="WP_133274791.1">
    <property type="nucleotide sequence ID" value="NZ_CP037933.1"/>
</dbReference>
<sequence>MEPNFYMLNFQKILYVAGNLHKKGYQNLRIVPSLSPSGLSWRCSFVTYKEGRIVNVYASTWLQEFYEINDKEIELTIEELTNSFIEKENEFLQNCKGKNEEYAKWFESVLQNLKKEELPYAYAEYFSPTSFWKTSLGNEIAIIPGDEKYYFEY</sequence>
<name>A0A4P6Y5B6_9FLAO</name>
<keyword evidence="2" id="KW-1185">Reference proteome</keyword>
<proteinExistence type="predicted"/>